<comment type="pathway">
    <text evidence="4">Phospholipid metabolism.</text>
</comment>
<dbReference type="GO" id="GO:0032259">
    <property type="term" value="P:methylation"/>
    <property type="evidence" value="ECO:0007669"/>
    <property type="project" value="UniProtKB-KW"/>
</dbReference>
<dbReference type="AlphaFoldDB" id="A0A6C0KPL5"/>
<dbReference type="PANTHER" id="PTHR44307">
    <property type="entry name" value="PHOSPHOETHANOLAMINE METHYLTRANSFERASE"/>
    <property type="match status" value="1"/>
</dbReference>
<dbReference type="SUPFAM" id="SSF53335">
    <property type="entry name" value="S-adenosyl-L-methionine-dependent methyltransferases"/>
    <property type="match status" value="1"/>
</dbReference>
<keyword evidence="2" id="KW-0489">Methyltransferase</keyword>
<keyword evidence="5" id="KW-0472">Membrane</keyword>
<name>A0A6C0KPL5_9ZZZZ</name>
<dbReference type="InterPro" id="IPR029063">
    <property type="entry name" value="SAM-dependent_MTases_sf"/>
</dbReference>
<comment type="pathway">
    <text evidence="1">Lipid metabolism.</text>
</comment>
<dbReference type="Pfam" id="PF08241">
    <property type="entry name" value="Methyltransf_11"/>
    <property type="match status" value="1"/>
</dbReference>
<dbReference type="PANTHER" id="PTHR44307:SF2">
    <property type="entry name" value="PHOSPHOETHANOLAMINE METHYLTRANSFERASE ISOFORM X1"/>
    <property type="match status" value="1"/>
</dbReference>
<protein>
    <recommendedName>
        <fullName evidence="6">Methyltransferase type 11 domain-containing protein</fullName>
    </recommendedName>
</protein>
<keyword evidence="5" id="KW-1133">Transmembrane helix</keyword>
<proteinExistence type="predicted"/>
<evidence type="ECO:0000256" key="1">
    <source>
        <dbReference type="ARBA" id="ARBA00005189"/>
    </source>
</evidence>
<feature type="domain" description="Methyltransferase type 11" evidence="6">
    <location>
        <begin position="107"/>
        <end position="200"/>
    </location>
</feature>
<evidence type="ECO:0000256" key="2">
    <source>
        <dbReference type="ARBA" id="ARBA00022603"/>
    </source>
</evidence>
<organism evidence="7">
    <name type="scientific">viral metagenome</name>
    <dbReference type="NCBI Taxonomy" id="1070528"/>
    <lineage>
        <taxon>unclassified sequences</taxon>
        <taxon>metagenomes</taxon>
        <taxon>organismal metagenomes</taxon>
    </lineage>
</organism>
<feature type="transmembrane region" description="Helical" evidence="5">
    <location>
        <begin position="24"/>
        <end position="42"/>
    </location>
</feature>
<evidence type="ECO:0000256" key="4">
    <source>
        <dbReference type="ARBA" id="ARBA00025707"/>
    </source>
</evidence>
<reference evidence="7" key="1">
    <citation type="journal article" date="2020" name="Nature">
        <title>Giant virus diversity and host interactions through global metagenomics.</title>
        <authorList>
            <person name="Schulz F."/>
            <person name="Roux S."/>
            <person name="Paez-Espino D."/>
            <person name="Jungbluth S."/>
            <person name="Walsh D.A."/>
            <person name="Denef V.J."/>
            <person name="McMahon K.D."/>
            <person name="Konstantinidis K.T."/>
            <person name="Eloe-Fadrosh E.A."/>
            <person name="Kyrpides N.C."/>
            <person name="Woyke T."/>
        </authorList>
    </citation>
    <scope>NUCLEOTIDE SEQUENCE</scope>
    <source>
        <strain evidence="7">GVMAG-S-3300013014-104</strain>
    </source>
</reference>
<evidence type="ECO:0000313" key="7">
    <source>
        <dbReference type="EMBL" id="QHU19213.1"/>
    </source>
</evidence>
<evidence type="ECO:0000256" key="5">
    <source>
        <dbReference type="SAM" id="Phobius"/>
    </source>
</evidence>
<accession>A0A6C0KPL5</accession>
<dbReference type="InterPro" id="IPR013216">
    <property type="entry name" value="Methyltransf_11"/>
</dbReference>
<dbReference type="CDD" id="cd02440">
    <property type="entry name" value="AdoMet_MTases"/>
    <property type="match status" value="1"/>
</dbReference>
<dbReference type="EMBL" id="MN740945">
    <property type="protein sequence ID" value="QHU19213.1"/>
    <property type="molecule type" value="Genomic_DNA"/>
</dbReference>
<dbReference type="Gene3D" id="3.40.50.150">
    <property type="entry name" value="Vaccinia Virus protein VP39"/>
    <property type="match status" value="1"/>
</dbReference>
<evidence type="ECO:0000256" key="3">
    <source>
        <dbReference type="ARBA" id="ARBA00022679"/>
    </source>
</evidence>
<evidence type="ECO:0000259" key="6">
    <source>
        <dbReference type="Pfam" id="PF08241"/>
    </source>
</evidence>
<sequence length="319" mass="36971">MTKIFKQLNNSIKSLGTAYNKSTVWAKVLIFVVLLLLLVLFFKSFKNTELREGFEQNDKFLFKTGPEIYDDFYSNIYDYLVFNNLKDEYEVGEIINKTNPSSESKILDIGCGTGHHVAFLGSKGLDVLGIDISPSMIKKAKENYPDYKFIVGDALKNGQFEPESFTHILCMYFTIYYIQDKKTFFDNCFTWLMGGGYLIVHLVDRELFDPILPPGNPLLYVSPQRYAKKRITSTKVKFNEFSYNADFQLDTNNDVAKFVEKFKNDSDDKVRKNEHIMYMPSVTDILNEAQASGFIIESKIDLLQCQYEYQYLYVLIKPN</sequence>
<dbReference type="GO" id="GO:0008757">
    <property type="term" value="F:S-adenosylmethionine-dependent methyltransferase activity"/>
    <property type="evidence" value="ECO:0007669"/>
    <property type="project" value="InterPro"/>
</dbReference>
<keyword evidence="5" id="KW-0812">Transmembrane</keyword>
<keyword evidence="3" id="KW-0808">Transferase</keyword>